<dbReference type="GO" id="GO:0030170">
    <property type="term" value="F:pyridoxal phosphate binding"/>
    <property type="evidence" value="ECO:0007669"/>
    <property type="project" value="InterPro"/>
</dbReference>
<keyword evidence="7 9" id="KW-0663">Pyridoxal phosphate</keyword>
<dbReference type="OrthoDB" id="9813612at2"/>
<keyword evidence="8 9" id="KW-0368">Histidine biosynthesis</keyword>
<proteinExistence type="inferred from homology"/>
<comment type="similarity">
    <text evidence="2 9">Belongs to the class-II pyridoxal-phosphate-dependent aminotransferase family. Histidinol-phosphate aminotransferase subfamily.</text>
</comment>
<evidence type="ECO:0000256" key="1">
    <source>
        <dbReference type="ARBA" id="ARBA00001933"/>
    </source>
</evidence>
<evidence type="ECO:0000313" key="11">
    <source>
        <dbReference type="EMBL" id="KYO64328.1"/>
    </source>
</evidence>
<evidence type="ECO:0000256" key="9">
    <source>
        <dbReference type="HAMAP-Rule" id="MF_01023"/>
    </source>
</evidence>
<keyword evidence="12" id="KW-1185">Reference proteome</keyword>
<evidence type="ECO:0000256" key="6">
    <source>
        <dbReference type="ARBA" id="ARBA00022679"/>
    </source>
</evidence>
<dbReference type="InterPro" id="IPR015424">
    <property type="entry name" value="PyrdxlP-dep_Trfase"/>
</dbReference>
<dbReference type="RefSeq" id="WP_068749185.1">
    <property type="nucleotide sequence ID" value="NZ_LOHZ01000043.1"/>
</dbReference>
<dbReference type="InterPro" id="IPR015421">
    <property type="entry name" value="PyrdxlP-dep_Trfase_major"/>
</dbReference>
<comment type="catalytic activity">
    <reaction evidence="9">
        <text>L-histidinol phosphate + 2-oxoglutarate = 3-(imidazol-4-yl)-2-oxopropyl phosphate + L-glutamate</text>
        <dbReference type="Rhea" id="RHEA:23744"/>
        <dbReference type="ChEBI" id="CHEBI:16810"/>
        <dbReference type="ChEBI" id="CHEBI:29985"/>
        <dbReference type="ChEBI" id="CHEBI:57766"/>
        <dbReference type="ChEBI" id="CHEBI:57980"/>
        <dbReference type="EC" id="2.6.1.9"/>
    </reaction>
</comment>
<comment type="caution">
    <text evidence="11">The sequence shown here is derived from an EMBL/GenBank/DDBJ whole genome shotgun (WGS) entry which is preliminary data.</text>
</comment>
<dbReference type="InterPro" id="IPR004839">
    <property type="entry name" value="Aminotransferase_I/II_large"/>
</dbReference>
<dbReference type="Gene3D" id="3.40.640.10">
    <property type="entry name" value="Type I PLP-dependent aspartate aminotransferase-like (Major domain)"/>
    <property type="match status" value="1"/>
</dbReference>
<dbReference type="HAMAP" id="MF_01023">
    <property type="entry name" value="HisC_aminotrans_2"/>
    <property type="match status" value="1"/>
</dbReference>
<evidence type="ECO:0000256" key="7">
    <source>
        <dbReference type="ARBA" id="ARBA00022898"/>
    </source>
</evidence>
<reference evidence="11 12" key="1">
    <citation type="submission" date="2015-12" db="EMBL/GenBank/DDBJ databases">
        <title>Draft genome of Thermovenabulum gondwanense isolated from a red thermophilic microbial mat colonisisng an outflow channel of a bore well.</title>
        <authorList>
            <person name="Patel B.K."/>
        </authorList>
    </citation>
    <scope>NUCLEOTIDE SEQUENCE [LARGE SCALE GENOMIC DNA]</scope>
    <source>
        <strain evidence="11 12">R270</strain>
    </source>
</reference>
<organism evidence="11 12">
    <name type="scientific">Thermovenabulum gondwanense</name>
    <dbReference type="NCBI Taxonomy" id="520767"/>
    <lineage>
        <taxon>Bacteria</taxon>
        <taxon>Bacillati</taxon>
        <taxon>Bacillota</taxon>
        <taxon>Clostridia</taxon>
        <taxon>Thermosediminibacterales</taxon>
        <taxon>Thermosediminibacteraceae</taxon>
        <taxon>Thermovenabulum</taxon>
    </lineage>
</organism>
<dbReference type="AlphaFoldDB" id="A0A161Q1V0"/>
<evidence type="ECO:0000259" key="10">
    <source>
        <dbReference type="Pfam" id="PF00155"/>
    </source>
</evidence>
<dbReference type="Proteomes" id="UP000075737">
    <property type="component" value="Unassembled WGS sequence"/>
</dbReference>
<evidence type="ECO:0000256" key="4">
    <source>
        <dbReference type="ARBA" id="ARBA00022576"/>
    </source>
</evidence>
<dbReference type="NCBIfam" id="TIGR01141">
    <property type="entry name" value="hisC"/>
    <property type="match status" value="1"/>
</dbReference>
<feature type="domain" description="Aminotransferase class I/classII large" evidence="10">
    <location>
        <begin position="20"/>
        <end position="344"/>
    </location>
</feature>
<evidence type="ECO:0000313" key="12">
    <source>
        <dbReference type="Proteomes" id="UP000075737"/>
    </source>
</evidence>
<evidence type="ECO:0000256" key="5">
    <source>
        <dbReference type="ARBA" id="ARBA00022605"/>
    </source>
</evidence>
<keyword evidence="6 9" id="KW-0808">Transferase</keyword>
<dbReference type="PANTHER" id="PTHR42885:SF2">
    <property type="entry name" value="HISTIDINOL-PHOSPHATE AMINOTRANSFERASE"/>
    <property type="match status" value="1"/>
</dbReference>
<dbReference type="PATRIC" id="fig|520767.4.peg.2211"/>
<dbReference type="InterPro" id="IPR005861">
    <property type="entry name" value="HisP_aminotrans"/>
</dbReference>
<feature type="modified residue" description="N6-(pyridoxal phosphate)lysine" evidence="9">
    <location>
        <position position="213"/>
    </location>
</feature>
<evidence type="ECO:0000256" key="8">
    <source>
        <dbReference type="ARBA" id="ARBA00023102"/>
    </source>
</evidence>
<dbReference type="CDD" id="cd00609">
    <property type="entry name" value="AAT_like"/>
    <property type="match status" value="1"/>
</dbReference>
<comment type="cofactor">
    <cofactor evidence="1 9">
        <name>pyridoxal 5'-phosphate</name>
        <dbReference type="ChEBI" id="CHEBI:597326"/>
    </cofactor>
</comment>
<dbReference type="EC" id="2.6.1.9" evidence="9"/>
<keyword evidence="4 9" id="KW-0032">Aminotransferase</keyword>
<sequence length="357" mass="40602">MFRDKLKNYKNYEVKEENYKIKLDANENLNPMDEGLKKKILNTLAENVDRICFYPENNSDTLREELAKFYGLNKENFIVGNGSDQLIQIIMQAVCEKNDAILVLNPSFVMYRITAGILDIEVKQVPFNLEWKVDVKDIINIAQEDDRIKAVFLDTPNNPTGILLNKEDISRAAETLKNKILVVDAAYAEFCPCDYVDLVGRHENVIVLKTFSKIGFAGIRCGYAVSSKHIIDNLHKVKPPYNVSFYTQMIAAEVLKNFDLVKPNIQKTVEDREKLKGDFRALGFNVLDGYGNFLSIVGEGLDDIQIFLRSKGIAVRYFTLDKGTGLLRITVGTKEQNEELLKALKEWRGLKDEGQDG</sequence>
<gene>
    <name evidence="11" type="primary">hisC_2</name>
    <name evidence="9" type="synonym">hisC</name>
    <name evidence="11" type="ORF">ATZ99_20880</name>
</gene>
<evidence type="ECO:0000256" key="2">
    <source>
        <dbReference type="ARBA" id="ARBA00007970"/>
    </source>
</evidence>
<dbReference type="Gene3D" id="3.90.1150.10">
    <property type="entry name" value="Aspartate Aminotransferase, domain 1"/>
    <property type="match status" value="1"/>
</dbReference>
<protein>
    <recommendedName>
        <fullName evidence="9">Histidinol-phosphate aminotransferase</fullName>
        <ecNumber evidence="9">2.6.1.9</ecNumber>
    </recommendedName>
    <alternativeName>
        <fullName evidence="9">Imidazole acetol-phosphate transaminase</fullName>
    </alternativeName>
</protein>
<evidence type="ECO:0000256" key="3">
    <source>
        <dbReference type="ARBA" id="ARBA00011738"/>
    </source>
</evidence>
<dbReference type="Pfam" id="PF00155">
    <property type="entry name" value="Aminotran_1_2"/>
    <property type="match status" value="1"/>
</dbReference>
<dbReference type="UniPathway" id="UPA00031">
    <property type="reaction ID" value="UER00012"/>
</dbReference>
<dbReference type="GO" id="GO:0000105">
    <property type="term" value="P:L-histidine biosynthetic process"/>
    <property type="evidence" value="ECO:0007669"/>
    <property type="project" value="UniProtKB-UniRule"/>
</dbReference>
<name>A0A161Q1V0_9FIRM</name>
<dbReference type="SUPFAM" id="SSF53383">
    <property type="entry name" value="PLP-dependent transferases"/>
    <property type="match status" value="1"/>
</dbReference>
<dbReference type="PANTHER" id="PTHR42885">
    <property type="entry name" value="HISTIDINOL-PHOSPHATE AMINOTRANSFERASE-RELATED"/>
    <property type="match status" value="1"/>
</dbReference>
<comment type="subunit">
    <text evidence="3 9">Homodimer.</text>
</comment>
<dbReference type="EMBL" id="LOHZ01000043">
    <property type="protein sequence ID" value="KYO64328.1"/>
    <property type="molecule type" value="Genomic_DNA"/>
</dbReference>
<accession>A0A161Q1V0</accession>
<dbReference type="STRING" id="520767.ATZ99_20880"/>
<dbReference type="GO" id="GO:0004400">
    <property type="term" value="F:histidinol-phosphate transaminase activity"/>
    <property type="evidence" value="ECO:0007669"/>
    <property type="project" value="UniProtKB-UniRule"/>
</dbReference>
<dbReference type="InterPro" id="IPR015422">
    <property type="entry name" value="PyrdxlP-dep_Trfase_small"/>
</dbReference>
<keyword evidence="5 9" id="KW-0028">Amino-acid biosynthesis</keyword>
<comment type="pathway">
    <text evidence="9">Amino-acid biosynthesis; L-histidine biosynthesis; L-histidine from 5-phospho-alpha-D-ribose 1-diphosphate: step 7/9.</text>
</comment>